<feature type="domain" description="Outer membrane protein beta-barrel" evidence="2">
    <location>
        <begin position="218"/>
        <end position="394"/>
    </location>
</feature>
<dbReference type="OrthoDB" id="1113942at2"/>
<keyword evidence="1" id="KW-0812">Transmembrane</keyword>
<organism evidence="3 4">
    <name type="scientific">Polaribacter porphyrae</name>
    <dbReference type="NCBI Taxonomy" id="1137780"/>
    <lineage>
        <taxon>Bacteria</taxon>
        <taxon>Pseudomonadati</taxon>
        <taxon>Bacteroidota</taxon>
        <taxon>Flavobacteriia</taxon>
        <taxon>Flavobacteriales</taxon>
        <taxon>Flavobacteriaceae</taxon>
    </lineage>
</organism>
<dbReference type="Proteomes" id="UP000238882">
    <property type="component" value="Unassembled WGS sequence"/>
</dbReference>
<dbReference type="AlphaFoldDB" id="A0A2S7WQX3"/>
<comment type="caution">
    <text evidence="3">The sequence shown here is derived from an EMBL/GenBank/DDBJ whole genome shotgun (WGS) entry which is preliminary data.</text>
</comment>
<protein>
    <recommendedName>
        <fullName evidence="2">Outer membrane protein beta-barrel domain-containing protein</fullName>
    </recommendedName>
</protein>
<keyword evidence="1" id="KW-0472">Membrane</keyword>
<dbReference type="RefSeq" id="WP_105016617.1">
    <property type="nucleotide sequence ID" value="NZ_MSCN01000001.1"/>
</dbReference>
<keyword evidence="4" id="KW-1185">Reference proteome</keyword>
<accession>A0A2S7WQX3</accession>
<proteinExistence type="predicted"/>
<evidence type="ECO:0000256" key="1">
    <source>
        <dbReference type="SAM" id="Phobius"/>
    </source>
</evidence>
<evidence type="ECO:0000259" key="2">
    <source>
        <dbReference type="Pfam" id="PF13568"/>
    </source>
</evidence>
<gene>
    <name evidence="3" type="ORF">BTO18_12935</name>
</gene>
<sequence>MDSKKIDKLFQQLNNLEVTPNEKVWNNIEGNLKKKKRKVFPFWWFSGSVAAILILSLLFFPSSDSEVITNKNTNELIITKTPEKEKINNNLIDGKNEHINSQRKEKNNILISKKEENSVEKENLPIVKEQNSINFSKKNYANYIMLNQIDFQIHAKSLKSDELLLFPKLLAQKTDNNNIDFNSVIEKKEDSKPKNNKNWSIAPVFAVLQSNSFTESSPIDTNLANSTKGENSYSYGVQIAYQINEKWTIQSGVHLQEMRYSNNGVAVFISNRNSSSTVNFTDGNSTSFDETFIQNLSLDSNSISNAIGSGSTLTQNFGYIEIPLEVKYNFFNKKRFSSHLVTGFSSLFLNANDINLTSQSLNRKGESNNLNTINFSGNLGLDFNYLFNQNWSLHLNPMLKVQLNTFDANSNGFAPYNIGVYTGIRYQF</sequence>
<dbReference type="EMBL" id="MSCN01000001">
    <property type="protein sequence ID" value="PQJ80020.1"/>
    <property type="molecule type" value="Genomic_DNA"/>
</dbReference>
<feature type="transmembrane region" description="Helical" evidence="1">
    <location>
        <begin position="42"/>
        <end position="60"/>
    </location>
</feature>
<reference evidence="3 4" key="1">
    <citation type="submission" date="2016-12" db="EMBL/GenBank/DDBJ databases">
        <title>Trade-off between light-utilization and light-protection in marine flavobacteria.</title>
        <authorList>
            <person name="Kumagai Y."/>
            <person name="Yoshizawa S."/>
            <person name="Kogure K."/>
            <person name="Iwasaki W."/>
        </authorList>
    </citation>
    <scope>NUCLEOTIDE SEQUENCE [LARGE SCALE GENOMIC DNA]</scope>
    <source>
        <strain evidence="3 4">NBRC 108759</strain>
    </source>
</reference>
<dbReference type="Pfam" id="PF13568">
    <property type="entry name" value="OMP_b-brl_2"/>
    <property type="match status" value="1"/>
</dbReference>
<evidence type="ECO:0000313" key="3">
    <source>
        <dbReference type="EMBL" id="PQJ80020.1"/>
    </source>
</evidence>
<keyword evidence="1" id="KW-1133">Transmembrane helix</keyword>
<evidence type="ECO:0000313" key="4">
    <source>
        <dbReference type="Proteomes" id="UP000238882"/>
    </source>
</evidence>
<dbReference type="InterPro" id="IPR025665">
    <property type="entry name" value="Beta-barrel_OMP_2"/>
</dbReference>
<name>A0A2S7WQX3_9FLAO</name>